<proteinExistence type="predicted"/>
<feature type="domain" description="Cystatin kininogen-type" evidence="12">
    <location>
        <begin position="58"/>
        <end position="162"/>
    </location>
</feature>
<comment type="caution">
    <text evidence="13">The sequence shown here is derived from an EMBL/GenBank/DDBJ whole genome shotgun (WGS) entry which is preliminary data.</text>
</comment>
<protein>
    <recommendedName>
        <fullName evidence="12">Cystatin kininogen-type domain-containing protein</fullName>
    </recommendedName>
</protein>
<keyword evidence="2" id="KW-0840">Vasodilator</keyword>
<dbReference type="GO" id="GO:0042311">
    <property type="term" value="P:vasodilation"/>
    <property type="evidence" value="ECO:0007669"/>
    <property type="project" value="UniProtKB-KW"/>
</dbReference>
<keyword evidence="10" id="KW-0325">Glycoprotein</keyword>
<dbReference type="Gene3D" id="3.10.450.10">
    <property type="match status" value="3"/>
</dbReference>
<dbReference type="OrthoDB" id="9937817at2759"/>
<dbReference type="GO" id="GO:0007204">
    <property type="term" value="P:positive regulation of cytosolic calcium ion concentration"/>
    <property type="evidence" value="ECO:0007669"/>
    <property type="project" value="TreeGrafter"/>
</dbReference>
<evidence type="ECO:0000256" key="8">
    <source>
        <dbReference type="ARBA" id="ARBA00022858"/>
    </source>
</evidence>
<dbReference type="SUPFAM" id="SSF54403">
    <property type="entry name" value="Cystatin/monellin"/>
    <property type="match status" value="3"/>
</dbReference>
<dbReference type="EMBL" id="JAPFRF010000008">
    <property type="protein sequence ID" value="KAJ7324723.1"/>
    <property type="molecule type" value="Genomic_DNA"/>
</dbReference>
<keyword evidence="5" id="KW-0789">Thiol protease inhibitor</keyword>
<keyword evidence="9" id="KW-1015">Disulfide bond</keyword>
<evidence type="ECO:0000313" key="13">
    <source>
        <dbReference type="EMBL" id="KAJ7324723.1"/>
    </source>
</evidence>
<keyword evidence="3" id="KW-0964">Secreted</keyword>
<sequence length="553" mass="61366">RISSFILSEENFFNLLQLSTPESEKELLRLDMELLIFLFLLSICGCQAIPLQGEPADCDDPEVFQAVDLALQAHNREQKHSHLFALNVVLEANRTAGPGKNFVVKYRLRETSCPVDRNVPWQNCEFLPSSEGDTGECEAEVHYDDSINFSSIEQICKITPAHGKVTHSHFGCLGCWHNMDPKSVELVPIVRHAIGKFNNQSNKQSLFDVGEIIKAQRQVVAGWNYKFEYSIKETNCSKEKFLDVTPECKLIPAGDEGTCTVEAYVDIKNTLVRAEPKCKFAVVEQSICVGCPKTIPTDSEDLKEPLNAALAKYNSESDGEFYYKVDKVTKATAQVVAGVMYRVEFDIKKTNCSKAEFDKLSNDCIAAEESVPLSCTASVYVRAWENEIIPKVTCAPPQRQMLFRRPPGFTPFRSARMNAKLPSTESTRPDGEELNPTSGESREDVKMQQEGMTTINPNTDLFPVGLPSSPDSAPHLLSIFDTVPDLPELKCPGKPWKPIVTPATAVEEPGDLDLKDLLPLPGEENTAEPHDEDTPPAIEQATGGFDFSDLDLS</sequence>
<evidence type="ECO:0000256" key="5">
    <source>
        <dbReference type="ARBA" id="ARBA00022704"/>
    </source>
</evidence>
<evidence type="ECO:0000256" key="6">
    <source>
        <dbReference type="ARBA" id="ARBA00022729"/>
    </source>
</evidence>
<feature type="domain" description="Cystatin kininogen-type" evidence="12">
    <location>
        <begin position="297"/>
        <end position="400"/>
    </location>
</feature>
<dbReference type="InterPro" id="IPR046350">
    <property type="entry name" value="Cystatin_sf"/>
</dbReference>
<dbReference type="InterPro" id="IPR050735">
    <property type="entry name" value="Kininogen_Fetuin_HRG"/>
</dbReference>
<accession>A0A9Q0XRI8</accession>
<dbReference type="Proteomes" id="UP001142489">
    <property type="component" value="Unassembled WGS sequence"/>
</dbReference>
<evidence type="ECO:0000256" key="9">
    <source>
        <dbReference type="ARBA" id="ARBA00023157"/>
    </source>
</evidence>
<keyword evidence="8" id="KW-0838">Vasoactive</keyword>
<keyword evidence="14" id="KW-1185">Reference proteome</keyword>
<dbReference type="PROSITE" id="PS00287">
    <property type="entry name" value="CYSTATIN"/>
    <property type="match status" value="1"/>
</dbReference>
<keyword evidence="6" id="KW-0732">Signal</keyword>
<evidence type="ECO:0000256" key="11">
    <source>
        <dbReference type="SAM" id="MobiDB-lite"/>
    </source>
</evidence>
<feature type="non-terminal residue" evidence="13">
    <location>
        <position position="1"/>
    </location>
</feature>
<dbReference type="FunFam" id="3.10.450.10:FF:000002">
    <property type="entry name" value="Kininogen 1"/>
    <property type="match status" value="2"/>
</dbReference>
<reference evidence="13" key="1">
    <citation type="journal article" date="2023" name="DNA Res.">
        <title>Chromosome-level genome assembly of Phrynocephalus forsythii using third-generation DNA sequencing and Hi-C analysis.</title>
        <authorList>
            <person name="Qi Y."/>
            <person name="Zhao W."/>
            <person name="Zhao Y."/>
            <person name="Niu C."/>
            <person name="Cao S."/>
            <person name="Zhang Y."/>
        </authorList>
    </citation>
    <scope>NUCLEOTIDE SEQUENCE</scope>
    <source>
        <tissue evidence="13">Muscle</tissue>
    </source>
</reference>
<dbReference type="Pfam" id="PF00031">
    <property type="entry name" value="Cystatin"/>
    <property type="match status" value="3"/>
</dbReference>
<dbReference type="SMART" id="SM00043">
    <property type="entry name" value="CY"/>
    <property type="match status" value="3"/>
</dbReference>
<name>A0A9Q0XRI8_9SAUR</name>
<evidence type="ECO:0000256" key="4">
    <source>
        <dbReference type="ARBA" id="ARBA00022690"/>
    </source>
</evidence>
<feature type="domain" description="Cystatin kininogen-type" evidence="12">
    <location>
        <begin position="181"/>
        <end position="284"/>
    </location>
</feature>
<evidence type="ECO:0000259" key="12">
    <source>
        <dbReference type="PROSITE" id="PS51647"/>
    </source>
</evidence>
<dbReference type="GO" id="GO:0004869">
    <property type="term" value="F:cysteine-type endopeptidase inhibitor activity"/>
    <property type="evidence" value="ECO:0007669"/>
    <property type="project" value="UniProtKB-KW"/>
</dbReference>
<organism evidence="13 14">
    <name type="scientific">Phrynocephalus forsythii</name>
    <dbReference type="NCBI Taxonomy" id="171643"/>
    <lineage>
        <taxon>Eukaryota</taxon>
        <taxon>Metazoa</taxon>
        <taxon>Chordata</taxon>
        <taxon>Craniata</taxon>
        <taxon>Vertebrata</taxon>
        <taxon>Euteleostomi</taxon>
        <taxon>Lepidosauria</taxon>
        <taxon>Squamata</taxon>
        <taxon>Bifurcata</taxon>
        <taxon>Unidentata</taxon>
        <taxon>Episquamata</taxon>
        <taxon>Toxicofera</taxon>
        <taxon>Iguania</taxon>
        <taxon>Acrodonta</taxon>
        <taxon>Agamidae</taxon>
        <taxon>Agaminae</taxon>
        <taxon>Phrynocephalus</taxon>
    </lineage>
</organism>
<feature type="region of interest" description="Disordered" evidence="11">
    <location>
        <begin position="505"/>
        <end position="553"/>
    </location>
</feature>
<evidence type="ECO:0000256" key="7">
    <source>
        <dbReference type="ARBA" id="ARBA00022737"/>
    </source>
</evidence>
<dbReference type="AlphaFoldDB" id="A0A9Q0XRI8"/>
<evidence type="ECO:0000256" key="2">
    <source>
        <dbReference type="ARBA" id="ARBA00022429"/>
    </source>
</evidence>
<dbReference type="InterPro" id="IPR027358">
    <property type="entry name" value="Kininogen-type_cystatin_dom"/>
</dbReference>
<evidence type="ECO:0000256" key="10">
    <source>
        <dbReference type="ARBA" id="ARBA00023180"/>
    </source>
</evidence>
<comment type="subcellular location">
    <subcellularLocation>
        <location evidence="1">Secreted</location>
        <location evidence="1">Extracellular space</location>
    </subcellularLocation>
</comment>
<feature type="region of interest" description="Disordered" evidence="11">
    <location>
        <begin position="419"/>
        <end position="444"/>
    </location>
</feature>
<gene>
    <name evidence="13" type="ORF">JRQ81_017743</name>
</gene>
<dbReference type="GO" id="GO:0030195">
    <property type="term" value="P:negative regulation of blood coagulation"/>
    <property type="evidence" value="ECO:0007669"/>
    <property type="project" value="TreeGrafter"/>
</dbReference>
<evidence type="ECO:0000256" key="1">
    <source>
        <dbReference type="ARBA" id="ARBA00004239"/>
    </source>
</evidence>
<dbReference type="PANTHER" id="PTHR13814">
    <property type="entry name" value="FETUIN"/>
    <property type="match status" value="1"/>
</dbReference>
<dbReference type="PANTHER" id="PTHR13814:SF12">
    <property type="entry name" value="KININOGEN-1"/>
    <property type="match status" value="1"/>
</dbReference>
<dbReference type="CDD" id="cd00042">
    <property type="entry name" value="CY"/>
    <property type="match status" value="3"/>
</dbReference>
<evidence type="ECO:0000256" key="3">
    <source>
        <dbReference type="ARBA" id="ARBA00022525"/>
    </source>
</evidence>
<evidence type="ECO:0000313" key="14">
    <source>
        <dbReference type="Proteomes" id="UP001142489"/>
    </source>
</evidence>
<dbReference type="GO" id="GO:0072562">
    <property type="term" value="C:blood microparticle"/>
    <property type="evidence" value="ECO:0007669"/>
    <property type="project" value="TreeGrafter"/>
</dbReference>
<dbReference type="InterPro" id="IPR018073">
    <property type="entry name" value="Prot_inh_cystat_CS"/>
</dbReference>
<keyword evidence="4" id="KW-0646">Protease inhibitor</keyword>
<dbReference type="PROSITE" id="PS51647">
    <property type="entry name" value="CYSTATIN_KININOGEN"/>
    <property type="match status" value="3"/>
</dbReference>
<dbReference type="InterPro" id="IPR000010">
    <property type="entry name" value="Cystatin_dom"/>
</dbReference>
<keyword evidence="7" id="KW-0677">Repeat</keyword>